<dbReference type="GO" id="GO:0008270">
    <property type="term" value="F:zinc ion binding"/>
    <property type="evidence" value="ECO:0007669"/>
    <property type="project" value="InterPro"/>
</dbReference>
<evidence type="ECO:0000256" key="3">
    <source>
        <dbReference type="ARBA" id="ARBA00023015"/>
    </source>
</evidence>
<dbReference type="PANTHER" id="PTHR47338">
    <property type="entry name" value="ZN(II)2CYS6 TRANSCRIPTION FACTOR (EUROFUNG)-RELATED"/>
    <property type="match status" value="1"/>
</dbReference>
<dbReference type="eggNOG" id="ENOG502S391">
    <property type="taxonomic scope" value="Eukaryota"/>
</dbReference>
<feature type="domain" description="Zn(2)-C6 fungal-type" evidence="6">
    <location>
        <begin position="7"/>
        <end position="37"/>
    </location>
</feature>
<evidence type="ECO:0000313" key="7">
    <source>
        <dbReference type="EMBL" id="EPB85685.1"/>
    </source>
</evidence>
<dbReference type="InterPro" id="IPR050815">
    <property type="entry name" value="TF_fung"/>
</dbReference>
<keyword evidence="2" id="KW-0479">Metal-binding</keyword>
<name>S2K0L5_MUCC1</name>
<keyword evidence="4" id="KW-0804">Transcription</keyword>
<dbReference type="OMA" id="ETAMSIN"/>
<dbReference type="GO" id="GO:0005634">
    <property type="term" value="C:nucleus"/>
    <property type="evidence" value="ECO:0007669"/>
    <property type="project" value="UniProtKB-SubCell"/>
</dbReference>
<keyword evidence="5" id="KW-0539">Nucleus</keyword>
<dbReference type="VEuPathDB" id="FungiDB:HMPREF1544_07511"/>
<dbReference type="AlphaFoldDB" id="S2K0L5"/>
<evidence type="ECO:0000259" key="6">
    <source>
        <dbReference type="PROSITE" id="PS50048"/>
    </source>
</evidence>
<evidence type="ECO:0000256" key="1">
    <source>
        <dbReference type="ARBA" id="ARBA00004123"/>
    </source>
</evidence>
<dbReference type="PANTHER" id="PTHR47338:SF5">
    <property type="entry name" value="ZN(II)2CYS6 TRANSCRIPTION FACTOR (EUROFUNG)"/>
    <property type="match status" value="1"/>
</dbReference>
<dbReference type="GO" id="GO:0000981">
    <property type="term" value="F:DNA-binding transcription factor activity, RNA polymerase II-specific"/>
    <property type="evidence" value="ECO:0007669"/>
    <property type="project" value="InterPro"/>
</dbReference>
<gene>
    <name evidence="7" type="ORF">HMPREF1544_07511</name>
</gene>
<dbReference type="CDD" id="cd00067">
    <property type="entry name" value="GAL4"/>
    <property type="match status" value="1"/>
</dbReference>
<evidence type="ECO:0000256" key="5">
    <source>
        <dbReference type="ARBA" id="ARBA00023242"/>
    </source>
</evidence>
<keyword evidence="3" id="KW-0805">Transcription regulation</keyword>
<reference evidence="8" key="1">
    <citation type="submission" date="2013-05" db="EMBL/GenBank/DDBJ databases">
        <title>The Genome sequence of Mucor circinelloides f. circinelloides 1006PhL.</title>
        <authorList>
            <consortium name="The Broad Institute Genomics Platform"/>
            <person name="Cuomo C."/>
            <person name="Earl A."/>
            <person name="Findley K."/>
            <person name="Lee S.C."/>
            <person name="Walker B."/>
            <person name="Young S."/>
            <person name="Zeng Q."/>
            <person name="Gargeya S."/>
            <person name="Fitzgerald M."/>
            <person name="Haas B."/>
            <person name="Abouelleil A."/>
            <person name="Allen A.W."/>
            <person name="Alvarado L."/>
            <person name="Arachchi H.M."/>
            <person name="Berlin A.M."/>
            <person name="Chapman S.B."/>
            <person name="Gainer-Dewar J."/>
            <person name="Goldberg J."/>
            <person name="Griggs A."/>
            <person name="Gujja S."/>
            <person name="Hansen M."/>
            <person name="Howarth C."/>
            <person name="Imamovic A."/>
            <person name="Ireland A."/>
            <person name="Larimer J."/>
            <person name="McCowan C."/>
            <person name="Murphy C."/>
            <person name="Pearson M."/>
            <person name="Poon T.W."/>
            <person name="Priest M."/>
            <person name="Roberts A."/>
            <person name="Saif S."/>
            <person name="Shea T."/>
            <person name="Sisk P."/>
            <person name="Sykes S."/>
            <person name="Wortman J."/>
            <person name="Nusbaum C."/>
            <person name="Birren B."/>
        </authorList>
    </citation>
    <scope>NUCLEOTIDE SEQUENCE [LARGE SCALE GENOMIC DNA]</scope>
    <source>
        <strain evidence="8">1006PhL</strain>
    </source>
</reference>
<dbReference type="OrthoDB" id="2265990at2759"/>
<evidence type="ECO:0000313" key="8">
    <source>
        <dbReference type="Proteomes" id="UP000014254"/>
    </source>
</evidence>
<dbReference type="InParanoid" id="S2K0L5"/>
<dbReference type="PROSITE" id="PS00463">
    <property type="entry name" value="ZN2_CY6_FUNGAL_1"/>
    <property type="match status" value="1"/>
</dbReference>
<protein>
    <recommendedName>
        <fullName evidence="6">Zn(2)-C6 fungal-type domain-containing protein</fullName>
    </recommendedName>
</protein>
<comment type="subcellular location">
    <subcellularLocation>
        <location evidence="1">Nucleus</location>
    </subcellularLocation>
</comment>
<dbReference type="STRING" id="1220926.S2K0L5"/>
<evidence type="ECO:0000256" key="4">
    <source>
        <dbReference type="ARBA" id="ARBA00023163"/>
    </source>
</evidence>
<organism evidence="7 8">
    <name type="scientific">Mucor circinelloides f. circinelloides (strain 1006PhL)</name>
    <name type="common">Mucormycosis agent</name>
    <name type="synonym">Calyptromyces circinelloides</name>
    <dbReference type="NCBI Taxonomy" id="1220926"/>
    <lineage>
        <taxon>Eukaryota</taxon>
        <taxon>Fungi</taxon>
        <taxon>Fungi incertae sedis</taxon>
        <taxon>Mucoromycota</taxon>
        <taxon>Mucoromycotina</taxon>
        <taxon>Mucoromycetes</taxon>
        <taxon>Mucorales</taxon>
        <taxon>Mucorineae</taxon>
        <taxon>Mucoraceae</taxon>
        <taxon>Mucor</taxon>
    </lineage>
</organism>
<dbReference type="CDD" id="cd12148">
    <property type="entry name" value="fungal_TF_MHR"/>
    <property type="match status" value="1"/>
</dbReference>
<dbReference type="EMBL" id="KE124006">
    <property type="protein sequence ID" value="EPB85685.1"/>
    <property type="molecule type" value="Genomic_DNA"/>
</dbReference>
<proteinExistence type="predicted"/>
<sequence>MNVRIVPCTECRRNRRKCVRPSLSPECVRCKKLGKICKQPTKQESQQEPPETSKSQDIIKLEEQVLQLEEAIHYMEQQLSMYRSGRSRSRSSSSSSSSHISNTMIQSLFNNWKCKIANGTFQIETGIRNINELLQFNTSISYLSPLNYDSSSSVSSDDSYYRGRDAGIVLNFEKEVNGSLIPFTITLMAKTITSAPSHIPVALLIPSALLLDPKSLVDQLLDIYFQCHNIFSPLVHEKSYRDKLATVQDPLTDPVTLSICSYVCSTPCQNLSFTPREKRNMGDYFYAKARDIILDQFDQPEKRLETAMSINLLMQYMHITLKIGECRRLISLSYQILVDLRNDYPDLRVPTDIVDDVADVPDIPYSESDTEEEPIENVDKVLLARHLTVAAVLSRLLDYIVSDKSDKRGFHFPSWTYIADEPDSTKRFVRSQNWLIRLNNHKFVRNFLVNIHRLQLGKSCAFSFESILVMEELIKEYTRSVPADVRLCADMNNTAMCFEAMNNTTDSVLLINFMHFHVLQMSVYSCLLRPKALSDQGQQILSVVQEHSLSKALKSCQLMLRAIHRLAVTDATSCNYLISASEYLFHAMDVLILLAMSSNKQTAKEAGAMMKSCLNELELIGSSQGNHMPQTDTASGASNARRFMMKDGKFDTEYYDKFPHPWFAIMYDASHFISSQ</sequence>
<dbReference type="Proteomes" id="UP000014254">
    <property type="component" value="Unassembled WGS sequence"/>
</dbReference>
<keyword evidence="8" id="KW-1185">Reference proteome</keyword>
<evidence type="ECO:0000256" key="2">
    <source>
        <dbReference type="ARBA" id="ARBA00022723"/>
    </source>
</evidence>
<dbReference type="InterPro" id="IPR036864">
    <property type="entry name" value="Zn2-C6_fun-type_DNA-bd_sf"/>
</dbReference>
<dbReference type="InterPro" id="IPR001138">
    <property type="entry name" value="Zn2Cys6_DnaBD"/>
</dbReference>
<accession>S2K0L5</accession>
<dbReference type="PROSITE" id="PS50048">
    <property type="entry name" value="ZN2_CY6_FUNGAL_2"/>
    <property type="match status" value="1"/>
</dbReference>
<dbReference type="Gene3D" id="4.10.240.10">
    <property type="entry name" value="Zn(2)-C6 fungal-type DNA-binding domain"/>
    <property type="match status" value="1"/>
</dbReference>